<dbReference type="AlphaFoldDB" id="A0A2H0WVA2"/>
<dbReference type="Gene3D" id="3.40.50.1820">
    <property type="entry name" value="alpha/beta hydrolase"/>
    <property type="match status" value="1"/>
</dbReference>
<dbReference type="InterPro" id="IPR010662">
    <property type="entry name" value="RBBP9/YdeN"/>
</dbReference>
<accession>A0A2H0WVA2</accession>
<dbReference type="EMBL" id="PEZF01000107">
    <property type="protein sequence ID" value="PIS16557.1"/>
    <property type="molecule type" value="Genomic_DNA"/>
</dbReference>
<evidence type="ECO:0000313" key="1">
    <source>
        <dbReference type="EMBL" id="PIS16557.1"/>
    </source>
</evidence>
<reference evidence="2" key="1">
    <citation type="submission" date="2017-09" db="EMBL/GenBank/DDBJ databases">
        <title>Depth-based differentiation of microbial function through sediment-hosted aquifers and enrichment of novel symbionts in the deep terrestrial subsurface.</title>
        <authorList>
            <person name="Probst A.J."/>
            <person name="Ladd B."/>
            <person name="Jarett J.K."/>
            <person name="Geller-Mcgrath D.E."/>
            <person name="Sieber C.M.K."/>
            <person name="Emerson J.B."/>
            <person name="Anantharaman K."/>
            <person name="Thomas B.C."/>
            <person name="Malmstrom R."/>
            <person name="Stieglmeier M."/>
            <person name="Klingl A."/>
            <person name="Woyke T."/>
            <person name="Ryan C.M."/>
            <person name="Banfield J.F."/>
        </authorList>
    </citation>
    <scope>NUCLEOTIDE SEQUENCE [LARGE SCALE GENOMIC DNA]</scope>
</reference>
<dbReference type="PANTHER" id="PTHR15394">
    <property type="entry name" value="SERINE HYDROLASE RBBP9"/>
    <property type="match status" value="1"/>
</dbReference>
<dbReference type="PANTHER" id="PTHR15394:SF3">
    <property type="entry name" value="SERINE HYDROLASE RBBP9"/>
    <property type="match status" value="1"/>
</dbReference>
<proteinExistence type="predicted"/>
<organism evidence="1 2">
    <name type="scientific">Candidatus Portnoybacteria bacterium CG09_land_8_20_14_0_10_44_13</name>
    <dbReference type="NCBI Taxonomy" id="1974811"/>
    <lineage>
        <taxon>Bacteria</taxon>
        <taxon>Candidatus Portnoyibacteriota</taxon>
    </lineage>
</organism>
<sequence>MPTLKRVIIVHGWDYYPEDGWYPWLKKELEARGFKVVVPRLPEPEAPRIQNWVPVLAKAVGEINEQTYFVGHSLGCQTIARYLESLPEGKMAGGVVFVAGFFKRLTNSGDDEEAQEIARHWLETPINLGRVRMHFKNSIALFSDNDQSVSSDNQEDFKNLLGSKIVLEHQKGHFDDCFDLPVALKAVLELSGEKIV</sequence>
<protein>
    <recommendedName>
        <fullName evidence="3">Alpha/beta hydrolase</fullName>
    </recommendedName>
</protein>
<comment type="caution">
    <text evidence="1">The sequence shown here is derived from an EMBL/GenBank/DDBJ whole genome shotgun (WGS) entry which is preliminary data.</text>
</comment>
<gene>
    <name evidence="1" type="ORF">COT61_03340</name>
</gene>
<dbReference type="GO" id="GO:0016787">
    <property type="term" value="F:hydrolase activity"/>
    <property type="evidence" value="ECO:0007669"/>
    <property type="project" value="InterPro"/>
</dbReference>
<evidence type="ECO:0008006" key="3">
    <source>
        <dbReference type="Google" id="ProtNLM"/>
    </source>
</evidence>
<name>A0A2H0WVA2_9BACT</name>
<dbReference type="Pfam" id="PF06821">
    <property type="entry name" value="Ser_hydrolase"/>
    <property type="match status" value="1"/>
</dbReference>
<evidence type="ECO:0000313" key="2">
    <source>
        <dbReference type="Proteomes" id="UP000229080"/>
    </source>
</evidence>
<dbReference type="SUPFAM" id="SSF53474">
    <property type="entry name" value="alpha/beta-Hydrolases"/>
    <property type="match status" value="1"/>
</dbReference>
<dbReference type="InterPro" id="IPR029058">
    <property type="entry name" value="AB_hydrolase_fold"/>
</dbReference>
<dbReference type="Proteomes" id="UP000229080">
    <property type="component" value="Unassembled WGS sequence"/>
</dbReference>